<keyword evidence="6" id="KW-0560">Oxidoreductase</keyword>
<proteinExistence type="predicted"/>
<dbReference type="SUPFAM" id="SSF55424">
    <property type="entry name" value="FAD/NAD-linked reductases, dimerisation (C-terminal) domain"/>
    <property type="match status" value="1"/>
</dbReference>
<dbReference type="EMBL" id="JACCEM010000002">
    <property type="protein sequence ID" value="NYT48508.1"/>
    <property type="molecule type" value="Genomic_DNA"/>
</dbReference>
<dbReference type="GO" id="GO:0003955">
    <property type="term" value="F:NAD(P)H dehydrogenase (quinone) activity"/>
    <property type="evidence" value="ECO:0007669"/>
    <property type="project" value="TreeGrafter"/>
</dbReference>
<protein>
    <submittedName>
        <fullName evidence="6">Dihydrolipoyl dehydrogenase</fullName>
        <ecNumber evidence="6">1.8.1.4</ecNumber>
    </submittedName>
</protein>
<dbReference type="InterPro" id="IPR004099">
    <property type="entry name" value="Pyr_nucl-diS_OxRdtase_dimer"/>
</dbReference>
<dbReference type="PRINTS" id="PR00411">
    <property type="entry name" value="PNDRDTASEI"/>
</dbReference>
<dbReference type="NCBIfam" id="NF004939">
    <property type="entry name" value="PRK06292.1-1"/>
    <property type="match status" value="1"/>
</dbReference>
<feature type="domain" description="Pyridine nucleotide-disulphide oxidoreductase dimerisation" evidence="4">
    <location>
        <begin position="346"/>
        <end position="449"/>
    </location>
</feature>
<dbReference type="RefSeq" id="WP_180153805.1">
    <property type="nucleotide sequence ID" value="NZ_JACCEM010000002.1"/>
</dbReference>
<dbReference type="Pfam" id="PF07992">
    <property type="entry name" value="Pyr_redox_2"/>
    <property type="match status" value="1"/>
</dbReference>
<dbReference type="InterPro" id="IPR016156">
    <property type="entry name" value="FAD/NAD-linked_Rdtase_dimer_sf"/>
</dbReference>
<sequence>MSSPITVDAAVIGAGTAGLTAFSELRRQGLSAVLIDHGPLGTTCARVGCMPSKAALHAGHQWASLQAMLKGAAAPAGAATPGDLWRHARMTRDLLAGNTAKRTRDVAGDRLVMGTARFTGPGTVDVDGRSIRARAFVVATGSRPVVPQALAALGDRLLTTDSLFDLDTLPGSVGMLGLGAIGLEMGLALSRLGVRVVAGDMKSLPAGITDPRIGARAIERFGNEMTMWLGRPVETMPRQQAIELRSGGETAQVDAVLAALGRRPNVEGLDLQMAGVPLDARGQPVLDAHALRAGSSAVFLAGDASAIRPLMHEAVDEGLIAARAAAQFLGGRPHGDLPPRRTPLAIVFSDPDIATVGQAYDTLDLDRTVIGSAEGAANGRSRVMGAEGNLVRIYADRGNGRLLGAGLLAARGEHLAHLLAWAVQRGETVESLLAMPYYHPSIEEMVQSALKDASRQLAASR</sequence>
<evidence type="ECO:0000259" key="5">
    <source>
        <dbReference type="Pfam" id="PF07992"/>
    </source>
</evidence>
<dbReference type="Gene3D" id="3.50.50.60">
    <property type="entry name" value="FAD/NAD(P)-binding domain"/>
    <property type="match status" value="2"/>
</dbReference>
<dbReference type="GO" id="GO:0004148">
    <property type="term" value="F:dihydrolipoyl dehydrogenase (NADH) activity"/>
    <property type="evidence" value="ECO:0007669"/>
    <property type="project" value="UniProtKB-EC"/>
</dbReference>
<evidence type="ECO:0000313" key="7">
    <source>
        <dbReference type="Proteomes" id="UP000559809"/>
    </source>
</evidence>
<evidence type="ECO:0000256" key="1">
    <source>
        <dbReference type="ARBA" id="ARBA00001974"/>
    </source>
</evidence>
<dbReference type="Proteomes" id="UP000559809">
    <property type="component" value="Unassembled WGS sequence"/>
</dbReference>
<keyword evidence="2" id="KW-0285">Flavoprotein</keyword>
<organism evidence="6 7">
    <name type="scientific">Parapusillimonas granuli</name>
    <dbReference type="NCBI Taxonomy" id="380911"/>
    <lineage>
        <taxon>Bacteria</taxon>
        <taxon>Pseudomonadati</taxon>
        <taxon>Pseudomonadota</taxon>
        <taxon>Betaproteobacteria</taxon>
        <taxon>Burkholderiales</taxon>
        <taxon>Alcaligenaceae</taxon>
        <taxon>Parapusillimonas</taxon>
    </lineage>
</organism>
<gene>
    <name evidence="6" type="ORF">H0A72_04205</name>
</gene>
<dbReference type="PANTHER" id="PTHR43014:SF4">
    <property type="entry name" value="PYRIDINE NUCLEOTIDE-DISULFIDE OXIDOREDUCTASE RCLA-RELATED"/>
    <property type="match status" value="1"/>
</dbReference>
<dbReference type="AlphaFoldDB" id="A0A853FUT3"/>
<dbReference type="PANTHER" id="PTHR43014">
    <property type="entry name" value="MERCURIC REDUCTASE"/>
    <property type="match status" value="1"/>
</dbReference>
<keyword evidence="3" id="KW-0274">FAD</keyword>
<evidence type="ECO:0000313" key="6">
    <source>
        <dbReference type="EMBL" id="NYT48508.1"/>
    </source>
</evidence>
<name>A0A853FUT3_9BURK</name>
<dbReference type="Gene3D" id="3.30.390.30">
    <property type="match status" value="1"/>
</dbReference>
<comment type="cofactor">
    <cofactor evidence="1">
        <name>FAD</name>
        <dbReference type="ChEBI" id="CHEBI:57692"/>
    </cofactor>
</comment>
<evidence type="ECO:0000259" key="4">
    <source>
        <dbReference type="Pfam" id="PF02852"/>
    </source>
</evidence>
<evidence type="ECO:0000256" key="3">
    <source>
        <dbReference type="ARBA" id="ARBA00022827"/>
    </source>
</evidence>
<dbReference type="EC" id="1.8.1.4" evidence="6"/>
<dbReference type="GO" id="GO:0050660">
    <property type="term" value="F:flavin adenine dinucleotide binding"/>
    <property type="evidence" value="ECO:0007669"/>
    <property type="project" value="TreeGrafter"/>
</dbReference>
<feature type="domain" description="FAD/NAD(P)-binding" evidence="5">
    <location>
        <begin position="8"/>
        <end position="318"/>
    </location>
</feature>
<dbReference type="Pfam" id="PF02852">
    <property type="entry name" value="Pyr_redox_dim"/>
    <property type="match status" value="1"/>
</dbReference>
<comment type="caution">
    <text evidence="6">The sequence shown here is derived from an EMBL/GenBank/DDBJ whole genome shotgun (WGS) entry which is preliminary data.</text>
</comment>
<evidence type="ECO:0000256" key="2">
    <source>
        <dbReference type="ARBA" id="ARBA00022630"/>
    </source>
</evidence>
<keyword evidence="7" id="KW-1185">Reference proteome</keyword>
<reference evidence="6 7" key="1">
    <citation type="submission" date="2020-07" db="EMBL/GenBank/DDBJ databases">
        <title>Taxonomic revisions and descriptions of new bacterial species based on genomic comparisons in the high-G+C-content subgroup of the family Alcaligenaceae.</title>
        <authorList>
            <person name="Szabo A."/>
            <person name="Felfoldi T."/>
        </authorList>
    </citation>
    <scope>NUCLEOTIDE SEQUENCE [LARGE SCALE GENOMIC DNA]</scope>
    <source>
        <strain evidence="6 7">LMG 24012</strain>
    </source>
</reference>
<dbReference type="SUPFAM" id="SSF51905">
    <property type="entry name" value="FAD/NAD(P)-binding domain"/>
    <property type="match status" value="2"/>
</dbReference>
<dbReference type="InterPro" id="IPR023753">
    <property type="entry name" value="FAD/NAD-binding_dom"/>
</dbReference>
<dbReference type="PRINTS" id="PR00368">
    <property type="entry name" value="FADPNR"/>
</dbReference>
<accession>A0A853FUT3</accession>
<dbReference type="InterPro" id="IPR036188">
    <property type="entry name" value="FAD/NAD-bd_sf"/>
</dbReference>